<accession>E6ZDZ0</accession>
<evidence type="ECO:0000256" key="1">
    <source>
        <dbReference type="SAM" id="MobiDB-lite"/>
    </source>
</evidence>
<evidence type="ECO:0000313" key="2">
    <source>
        <dbReference type="EMBL" id="CBJ14004.1"/>
    </source>
</evidence>
<dbReference type="GeneID" id="10220605"/>
<dbReference type="EMBL" id="FP885871">
    <property type="protein sequence ID" value="CBJ20697.1"/>
    <property type="molecule type" value="Genomic_DNA"/>
</dbReference>
<name>E6ZDZ0_BETVM</name>
<feature type="region of interest" description="Disordered" evidence="1">
    <location>
        <begin position="7"/>
        <end position="26"/>
    </location>
</feature>
<keyword evidence="2" id="KW-0496">Mitochondrion</keyword>
<gene>
    <name evidence="2" type="primary">orf111a</name>
</gene>
<evidence type="ECO:0000313" key="3">
    <source>
        <dbReference type="EMBL" id="CBJ20697.1"/>
    </source>
</evidence>
<geneLocation type="mitochondrion" evidence="2"/>
<dbReference type="RefSeq" id="YP_004222364.1">
    <property type="nucleotide sequence ID" value="NC_015099.1"/>
</dbReference>
<protein>
    <submittedName>
        <fullName evidence="3">Uncharacterized protein orf111a</fullName>
    </submittedName>
</protein>
<dbReference type="AlphaFoldDB" id="E6ZDZ0"/>
<dbReference type="EMBL" id="FQ014231">
    <property type="protein sequence ID" value="CBL54143.1"/>
    <property type="molecule type" value="Genomic_DNA"/>
</dbReference>
<dbReference type="EMBL" id="FP885845">
    <property type="protein sequence ID" value="CBJ17580.1"/>
    <property type="molecule type" value="Genomic_DNA"/>
</dbReference>
<proteinExistence type="predicted"/>
<dbReference type="EMBL" id="FP885834">
    <property type="protein sequence ID" value="CBJ14004.1"/>
    <property type="molecule type" value="Genomic_DNA"/>
</dbReference>
<reference evidence="2" key="2">
    <citation type="journal article" date="2011" name="Genome Biol. Evol.">
        <title>Structural and content diversity of mitochondrial genome in beet: a comparative genomic analysis.</title>
        <authorList>
            <person name="Darracq A."/>
            <person name="Varre J.S."/>
            <person name="Marechal-Drouard L."/>
            <person name="Courseaux A."/>
            <person name="Saumitou-Laprade P."/>
            <person name="Oztas S."/>
            <person name="Vacherie B."/>
            <person name="Barbe V.and.Touzet.P."/>
        </authorList>
    </citation>
    <scope>NUCLEOTIDE SEQUENCE</scope>
</reference>
<sequence length="111" mass="12669">MSSIILSDRINGERKENQTSFNPYQPQGEPFSILVFNLYIQPKSVPERALNERGGNSSTFDDRVHSRANCVLYKCCAIPLFARVLKPTRTRSSDSRLKMDWRVSKKTGFLG</sequence>
<reference evidence="2" key="1">
    <citation type="submission" date="2010-11" db="EMBL/GenBank/DDBJ databases">
        <authorList>
            <person name="Genoscope - CEA"/>
        </authorList>
    </citation>
    <scope>NUCLEOTIDE SEQUENCE</scope>
</reference>
<organism evidence="2">
    <name type="scientific">Beta vulgaris subsp. maritima</name>
    <name type="common">Sea beet</name>
    <name type="synonym">Beta maritima</name>
    <dbReference type="NCBI Taxonomy" id="350892"/>
    <lineage>
        <taxon>Eukaryota</taxon>
        <taxon>Viridiplantae</taxon>
        <taxon>Streptophyta</taxon>
        <taxon>Embryophyta</taxon>
        <taxon>Tracheophyta</taxon>
        <taxon>Spermatophyta</taxon>
        <taxon>Magnoliopsida</taxon>
        <taxon>eudicotyledons</taxon>
        <taxon>Gunneridae</taxon>
        <taxon>Pentapetalae</taxon>
        <taxon>Caryophyllales</taxon>
        <taxon>Chenopodiaceae</taxon>
        <taxon>Betoideae</taxon>
        <taxon>Beta</taxon>
    </lineage>
</organism>